<feature type="transmembrane region" description="Helical" evidence="2">
    <location>
        <begin position="285"/>
        <end position="306"/>
    </location>
</feature>
<feature type="transmembrane region" description="Helical" evidence="2">
    <location>
        <begin position="35"/>
        <end position="59"/>
    </location>
</feature>
<dbReference type="KEGG" id="sbae:DSM104329_02619"/>
<evidence type="ECO:0000313" key="3">
    <source>
        <dbReference type="EMBL" id="UGS36219.1"/>
    </source>
</evidence>
<sequence>MPGSVSARRGRRRSSAPPTQLGAPGRSERLHRHRLPLSVIAVMIAAGALIGVATVAGWHNVVRDAWPIHPGWIALGVAGQVLALAGYTAAFRSVTAAGGCEPLPTRDAADVVTAGFGAFALGGGFAVDRRALDEAGYDSRDSTVRVLGLGALEYAVLAPATCVAAIALLLEGSSAQRAMLWSWAIGVPAGLAIGLWASAPDRRLRVRDGGRLRRALCHALDGVGMLHELVRHPIRYAAAWWGMTLYWAADIATLYAALRLFGVHLGAAETIVAYSTGYAATRRTLPLAGVGATEVLLALSLTWVGVGLATAVPVVAAYRLANVALLLVPALHAHGRLGRHRRRGPPPALPKPTAR</sequence>
<name>A0A9E6XXC2_9ACTN</name>
<reference evidence="3" key="1">
    <citation type="journal article" date="2022" name="Int. J. Syst. Evol. Microbiol.">
        <title>Pseudomonas aegrilactucae sp. nov. and Pseudomonas morbosilactucae sp. nov., pathogens causing bacterial rot of lettuce in Japan.</title>
        <authorList>
            <person name="Sawada H."/>
            <person name="Fujikawa T."/>
            <person name="Satou M."/>
        </authorList>
    </citation>
    <scope>NUCLEOTIDE SEQUENCE</scope>
    <source>
        <strain evidence="3">0166_1</strain>
    </source>
</reference>
<feature type="transmembrane region" description="Helical" evidence="2">
    <location>
        <begin position="71"/>
        <end position="90"/>
    </location>
</feature>
<proteinExistence type="predicted"/>
<feature type="transmembrane region" description="Helical" evidence="2">
    <location>
        <begin position="180"/>
        <end position="199"/>
    </location>
</feature>
<dbReference type="PANTHER" id="PTHR39087:SF2">
    <property type="entry name" value="UPF0104 MEMBRANE PROTEIN MJ1595"/>
    <property type="match status" value="1"/>
</dbReference>
<feature type="region of interest" description="Disordered" evidence="1">
    <location>
        <begin position="1"/>
        <end position="28"/>
    </location>
</feature>
<protein>
    <submittedName>
        <fullName evidence="3">Uncharacterized protein</fullName>
    </submittedName>
</protein>
<gene>
    <name evidence="3" type="ORF">DSM104329_02619</name>
</gene>
<evidence type="ECO:0000256" key="1">
    <source>
        <dbReference type="SAM" id="MobiDB-lite"/>
    </source>
</evidence>
<dbReference type="RefSeq" id="WP_259315892.1">
    <property type="nucleotide sequence ID" value="NZ_CP087164.1"/>
</dbReference>
<keyword evidence="4" id="KW-1185">Reference proteome</keyword>
<dbReference type="EMBL" id="CP087164">
    <property type="protein sequence ID" value="UGS36219.1"/>
    <property type="molecule type" value="Genomic_DNA"/>
</dbReference>
<dbReference type="Proteomes" id="UP001162834">
    <property type="component" value="Chromosome"/>
</dbReference>
<keyword evidence="2" id="KW-0812">Transmembrane</keyword>
<feature type="transmembrane region" description="Helical" evidence="2">
    <location>
        <begin position="147"/>
        <end position="168"/>
    </location>
</feature>
<dbReference type="GO" id="GO:0005886">
    <property type="term" value="C:plasma membrane"/>
    <property type="evidence" value="ECO:0007669"/>
    <property type="project" value="UniProtKB-SubCell"/>
</dbReference>
<dbReference type="AlphaFoldDB" id="A0A9E6XXC2"/>
<keyword evidence="2" id="KW-0472">Membrane</keyword>
<keyword evidence="2" id="KW-1133">Transmembrane helix</keyword>
<accession>A0A9E6XXC2</accession>
<dbReference type="PANTHER" id="PTHR39087">
    <property type="entry name" value="UPF0104 MEMBRANE PROTEIN MJ1595"/>
    <property type="match status" value="1"/>
</dbReference>
<feature type="transmembrane region" description="Helical" evidence="2">
    <location>
        <begin position="238"/>
        <end position="258"/>
    </location>
</feature>
<organism evidence="3 4">
    <name type="scientific">Capillimicrobium parvum</name>
    <dbReference type="NCBI Taxonomy" id="2884022"/>
    <lineage>
        <taxon>Bacteria</taxon>
        <taxon>Bacillati</taxon>
        <taxon>Actinomycetota</taxon>
        <taxon>Thermoleophilia</taxon>
        <taxon>Solirubrobacterales</taxon>
        <taxon>Capillimicrobiaceae</taxon>
        <taxon>Capillimicrobium</taxon>
    </lineage>
</organism>
<evidence type="ECO:0000256" key="2">
    <source>
        <dbReference type="SAM" id="Phobius"/>
    </source>
</evidence>
<evidence type="ECO:0000313" key="4">
    <source>
        <dbReference type="Proteomes" id="UP001162834"/>
    </source>
</evidence>